<dbReference type="EMBL" id="BARU01025140">
    <property type="protein sequence ID" value="GAH57431.1"/>
    <property type="molecule type" value="Genomic_DNA"/>
</dbReference>
<accession>X1GHP2</accession>
<sequence>AGKRLKMTETEILNLIEKSYRVFKQLVKENQSDYQTYKDYLEQLELSPQQIDEIVKIALGGAPQKQPNLEVMSALSEKNLVQVLKSAEQMGNDALDMAFSSLGAGSGLDLLEQWFYSRHNVSAKIKKRLKEIIKSIMIDLGINAANSLIGTAKSGPLVENMVIPYTLGDDFELIDLEETISNLLEGGKTVETITNDDFLVSKTTDGLRCMVLELDISGSMKGNKLAQMALCTTMLVYAFKPEEIALTFFESNTHKLKNLDDDVELEKVVDELLE</sequence>
<proteinExistence type="predicted"/>
<feature type="non-terminal residue" evidence="1">
    <location>
        <position position="274"/>
    </location>
</feature>
<protein>
    <recommendedName>
        <fullName evidence="2">VWFA domain-containing protein</fullName>
    </recommendedName>
</protein>
<name>X1GHP2_9ZZZZ</name>
<organism evidence="1">
    <name type="scientific">marine sediment metagenome</name>
    <dbReference type="NCBI Taxonomy" id="412755"/>
    <lineage>
        <taxon>unclassified sequences</taxon>
        <taxon>metagenomes</taxon>
        <taxon>ecological metagenomes</taxon>
    </lineage>
</organism>
<gene>
    <name evidence="1" type="ORF">S03H2_40539</name>
</gene>
<reference evidence="1" key="1">
    <citation type="journal article" date="2014" name="Front. Microbiol.">
        <title>High frequency of phylogenetically diverse reductive dehalogenase-homologous genes in deep subseafloor sedimentary metagenomes.</title>
        <authorList>
            <person name="Kawai M."/>
            <person name="Futagami T."/>
            <person name="Toyoda A."/>
            <person name="Takaki Y."/>
            <person name="Nishi S."/>
            <person name="Hori S."/>
            <person name="Arai W."/>
            <person name="Tsubouchi T."/>
            <person name="Morono Y."/>
            <person name="Uchiyama I."/>
            <person name="Ito T."/>
            <person name="Fujiyama A."/>
            <person name="Inagaki F."/>
            <person name="Takami H."/>
        </authorList>
    </citation>
    <scope>NUCLEOTIDE SEQUENCE</scope>
    <source>
        <strain evidence="1">Expedition CK06-06</strain>
    </source>
</reference>
<feature type="non-terminal residue" evidence="1">
    <location>
        <position position="1"/>
    </location>
</feature>
<dbReference type="AlphaFoldDB" id="X1GHP2"/>
<comment type="caution">
    <text evidence="1">The sequence shown here is derived from an EMBL/GenBank/DDBJ whole genome shotgun (WGS) entry which is preliminary data.</text>
</comment>
<evidence type="ECO:0008006" key="2">
    <source>
        <dbReference type="Google" id="ProtNLM"/>
    </source>
</evidence>
<evidence type="ECO:0000313" key="1">
    <source>
        <dbReference type="EMBL" id="GAH57431.1"/>
    </source>
</evidence>